<comment type="caution">
    <text evidence="1">The sequence shown here is derived from an EMBL/GenBank/DDBJ whole genome shotgun (WGS) entry which is preliminary data.</text>
</comment>
<dbReference type="AlphaFoldDB" id="A0A8T0PB62"/>
<reference evidence="1" key="1">
    <citation type="submission" date="2020-05" db="EMBL/GenBank/DDBJ databases">
        <title>WGS assembly of Panicum virgatum.</title>
        <authorList>
            <person name="Lovell J.T."/>
            <person name="Jenkins J."/>
            <person name="Shu S."/>
            <person name="Juenger T.E."/>
            <person name="Schmutz J."/>
        </authorList>
    </citation>
    <scope>NUCLEOTIDE SEQUENCE</scope>
    <source>
        <strain evidence="1">AP13</strain>
    </source>
</reference>
<keyword evidence="2" id="KW-1185">Reference proteome</keyword>
<protein>
    <submittedName>
        <fullName evidence="1">Uncharacterized protein</fullName>
    </submittedName>
</protein>
<dbReference type="PANTHER" id="PTHR44137">
    <property type="entry name" value="BNAC03G44070D PROTEIN"/>
    <property type="match status" value="1"/>
</dbReference>
<sequence length="183" mass="20466">MEQPADGFHGSVHLGQGRKVIVLGLRAPNIPTPKRQRRTFWTACASCKEKNKYPIEHLNCNVSCLHCSKSFPAVEVSRPRKQRTTNISNIRGQTQHVEAVQMPLEKRFSEDDITMLLKLKGKEVVEERIKETMCAKQKPTSSATNNGLLAPPVLLDGASHDHYHGGDKITGLFNIQENGLHYS</sequence>
<dbReference type="EMBL" id="CM029052">
    <property type="protein sequence ID" value="KAG2558198.1"/>
    <property type="molecule type" value="Genomic_DNA"/>
</dbReference>
<accession>A0A8T0PB62</accession>
<gene>
    <name evidence="1" type="ORF">PVAP13_8NG133208</name>
</gene>
<dbReference type="Proteomes" id="UP000823388">
    <property type="component" value="Chromosome 8N"/>
</dbReference>
<name>A0A8T0PB62_PANVG</name>
<evidence type="ECO:0000313" key="1">
    <source>
        <dbReference type="EMBL" id="KAG2558198.1"/>
    </source>
</evidence>
<evidence type="ECO:0000313" key="2">
    <source>
        <dbReference type="Proteomes" id="UP000823388"/>
    </source>
</evidence>
<organism evidence="1 2">
    <name type="scientific">Panicum virgatum</name>
    <name type="common">Blackwell switchgrass</name>
    <dbReference type="NCBI Taxonomy" id="38727"/>
    <lineage>
        <taxon>Eukaryota</taxon>
        <taxon>Viridiplantae</taxon>
        <taxon>Streptophyta</taxon>
        <taxon>Embryophyta</taxon>
        <taxon>Tracheophyta</taxon>
        <taxon>Spermatophyta</taxon>
        <taxon>Magnoliopsida</taxon>
        <taxon>Liliopsida</taxon>
        <taxon>Poales</taxon>
        <taxon>Poaceae</taxon>
        <taxon>PACMAD clade</taxon>
        <taxon>Panicoideae</taxon>
        <taxon>Panicodae</taxon>
        <taxon>Paniceae</taxon>
        <taxon>Panicinae</taxon>
        <taxon>Panicum</taxon>
        <taxon>Panicum sect. Hiantes</taxon>
    </lineage>
</organism>
<dbReference type="PANTHER" id="PTHR44137:SF24">
    <property type="entry name" value="DNAJ HEAT SHOCK N-TERMINAL DOMAIN-CONTAINING PROTEIN"/>
    <property type="match status" value="1"/>
</dbReference>
<proteinExistence type="predicted"/>